<name>J5KDI6_9GAMM</name>
<dbReference type="EMBL" id="JH611185">
    <property type="protein sequence ID" value="EJP73018.1"/>
    <property type="molecule type" value="Genomic_DNA"/>
</dbReference>
<evidence type="ECO:0000313" key="1">
    <source>
        <dbReference type="EMBL" id="EJP73018.1"/>
    </source>
</evidence>
<sequence>MEIIFKKALKSKLIFLAIFLCIPSYTKEYKDLFNVYYPIDSTSNIQKTLNESFNVMVFRLSGSSSPSNIWKIINAGNPREKYILSYTSKRIDDKSYLVTNFNQELFMQTFLELDIPLVGYSRPSILLLLNIQDGINEGYFLSSNNIISNDLNNALLDLIQKIELYRGVFVDLPELDLIDMQKQKEKNFLTQANDSVANKYNYDELINIELVNTGINAWEVSGDISKSAASNITEGLLGSVESLLKDKIDKLLAQRTLKSSSTSIVNISIIGINTFEDYKEVKNSLNKSFITKDISLSSYNNNEVKFKVEIYGTEEDFKSDFSSLLVFNFLEESDEYIKYRYIND</sequence>
<evidence type="ECO:0000313" key="2">
    <source>
        <dbReference type="Proteomes" id="UP000010116"/>
    </source>
</evidence>
<protein>
    <recommendedName>
        <fullName evidence="3">DUF2066 domain-containing protein</fullName>
    </recommendedName>
</protein>
<evidence type="ECO:0008006" key="3">
    <source>
        <dbReference type="Google" id="ProtNLM"/>
    </source>
</evidence>
<dbReference type="Proteomes" id="UP000010116">
    <property type="component" value="Unassembled WGS sequence"/>
</dbReference>
<dbReference type="AlphaFoldDB" id="J5KDI6"/>
<dbReference type="HOGENOM" id="CLU_818585_0_0_6"/>
<proteinExistence type="predicted"/>
<gene>
    <name evidence="1" type="ORF">NT02SARS_0914</name>
</gene>
<organism evidence="1 2">
    <name type="scientific">SAR86 cluster bacterium SAR86B</name>
    <dbReference type="NCBI Taxonomy" id="1123867"/>
    <lineage>
        <taxon>Bacteria</taxon>
        <taxon>Pseudomonadati</taxon>
        <taxon>Pseudomonadota</taxon>
        <taxon>Gammaproteobacteria</taxon>
        <taxon>SAR86 cluster</taxon>
    </lineage>
</organism>
<reference evidence="1 2" key="1">
    <citation type="journal article" date="2012" name="ISME J.">
        <title>Genomic insights to SAR86, an abundant and uncultivated marine bacterial lineage.</title>
        <authorList>
            <person name="Dupont C.L."/>
            <person name="Rusch D.B."/>
            <person name="Yooseph S."/>
            <person name="Lombardo M.J."/>
            <person name="Richter R.A."/>
            <person name="Valas R."/>
            <person name="Novotny M."/>
            <person name="Yee-Greenbaum J."/>
            <person name="Selengut J.D."/>
            <person name="Haft D.H."/>
            <person name="Halpern A.L."/>
            <person name="Lasken R.S."/>
            <person name="Nealson K."/>
            <person name="Friedman R."/>
            <person name="Venter J.C."/>
        </authorList>
    </citation>
    <scope>NUCLEOTIDE SEQUENCE [LARGE SCALE GENOMIC DNA]</scope>
</reference>
<dbReference type="InterPro" id="IPR018642">
    <property type="entry name" value="DUF2066"/>
</dbReference>
<accession>J5KDI6</accession>
<dbReference type="Pfam" id="PF09839">
    <property type="entry name" value="DUF2066"/>
    <property type="match status" value="1"/>
</dbReference>